<protein>
    <submittedName>
        <fullName evidence="1">Uncharacterized protein</fullName>
    </submittedName>
</protein>
<dbReference type="Proteomes" id="UP000474640">
    <property type="component" value="Unassembled WGS sequence"/>
</dbReference>
<evidence type="ECO:0000313" key="1">
    <source>
        <dbReference type="EMBL" id="KAF3270588.1"/>
    </source>
</evidence>
<accession>A0A7C8R3R5</accession>
<proteinExistence type="predicted"/>
<reference evidence="1 2" key="1">
    <citation type="submission" date="2020-01" db="EMBL/GenBank/DDBJ databases">
        <authorList>
            <person name="Palmer J.M."/>
        </authorList>
    </citation>
    <scope>NUCLEOTIDE SEQUENCE [LARGE SCALE GENOMIC DNA]</scope>
    <source>
        <strain evidence="1 2">TWF970</strain>
    </source>
</reference>
<evidence type="ECO:0000313" key="2">
    <source>
        <dbReference type="Proteomes" id="UP000474640"/>
    </source>
</evidence>
<gene>
    <name evidence="1" type="ORF">TWF970_010791</name>
</gene>
<dbReference type="EMBL" id="JAABOJ010000073">
    <property type="protein sequence ID" value="KAF3270588.1"/>
    <property type="molecule type" value="Genomic_DNA"/>
</dbReference>
<name>A0A7C8R3R5_ORBOL</name>
<organism evidence="1 2">
    <name type="scientific">Orbilia oligospora</name>
    <name type="common">Nematode-trapping fungus</name>
    <name type="synonym">Arthrobotrys oligospora</name>
    <dbReference type="NCBI Taxonomy" id="2813651"/>
    <lineage>
        <taxon>Eukaryota</taxon>
        <taxon>Fungi</taxon>
        <taxon>Dikarya</taxon>
        <taxon>Ascomycota</taxon>
        <taxon>Pezizomycotina</taxon>
        <taxon>Orbiliomycetes</taxon>
        <taxon>Orbiliales</taxon>
        <taxon>Orbiliaceae</taxon>
        <taxon>Orbilia</taxon>
    </lineage>
</organism>
<comment type="caution">
    <text evidence="1">The sequence shown here is derived from an EMBL/GenBank/DDBJ whole genome shotgun (WGS) entry which is preliminary data.</text>
</comment>
<dbReference type="AlphaFoldDB" id="A0A7C8R3R5"/>
<sequence>MNLMFPSYYTLLVSIQPNRSAVPQMILSPRLNFLEIVDNSTVNLSLPKISIEPELTIQGGTTGHKTTIWPSDGNFLISAKSSEELEMHRENHTKEQVASISIVALGGFVEEQDPLDFEIPVSNGLSHHLVSSFQSMVIEVGDIDSLLSLGGFFATIERRNKQGCRHI</sequence>